<proteinExistence type="predicted"/>
<dbReference type="InterPro" id="IPR006689">
    <property type="entry name" value="Small_GTPase_ARF/SAR"/>
</dbReference>
<evidence type="ECO:0000313" key="5">
    <source>
        <dbReference type="Proteomes" id="UP000683925"/>
    </source>
</evidence>
<reference evidence="4" key="1">
    <citation type="submission" date="2021-01" db="EMBL/GenBank/DDBJ databases">
        <authorList>
            <consortium name="Genoscope - CEA"/>
            <person name="William W."/>
        </authorList>
    </citation>
    <scope>NUCLEOTIDE SEQUENCE</scope>
</reference>
<evidence type="ECO:0000256" key="1">
    <source>
        <dbReference type="ARBA" id="ARBA00022741"/>
    </source>
</evidence>
<keyword evidence="5" id="KW-1185">Reference proteome</keyword>
<dbReference type="GO" id="GO:0003924">
    <property type="term" value="F:GTPase activity"/>
    <property type="evidence" value="ECO:0007669"/>
    <property type="project" value="InterPro"/>
</dbReference>
<organism evidence="4 5">
    <name type="scientific">Paramecium octaurelia</name>
    <dbReference type="NCBI Taxonomy" id="43137"/>
    <lineage>
        <taxon>Eukaryota</taxon>
        <taxon>Sar</taxon>
        <taxon>Alveolata</taxon>
        <taxon>Ciliophora</taxon>
        <taxon>Intramacronucleata</taxon>
        <taxon>Oligohymenophorea</taxon>
        <taxon>Peniculida</taxon>
        <taxon>Parameciidae</taxon>
        <taxon>Paramecium</taxon>
    </lineage>
</organism>
<name>A0A8S1WC84_PAROT</name>
<dbReference type="EMBL" id="CAJJDP010000080">
    <property type="protein sequence ID" value="CAD8183466.1"/>
    <property type="molecule type" value="Genomic_DNA"/>
</dbReference>
<evidence type="ECO:0000313" key="4">
    <source>
        <dbReference type="EMBL" id="CAD8183466.1"/>
    </source>
</evidence>
<evidence type="ECO:0008006" key="6">
    <source>
        <dbReference type="Google" id="ProtNLM"/>
    </source>
</evidence>
<evidence type="ECO:0000256" key="2">
    <source>
        <dbReference type="ARBA" id="ARBA00023134"/>
    </source>
</evidence>
<feature type="binding site" evidence="3">
    <location>
        <begin position="19"/>
        <end position="22"/>
    </location>
    <ligand>
        <name>GTP</name>
        <dbReference type="ChEBI" id="CHEBI:37565"/>
    </ligand>
</feature>
<dbReference type="Proteomes" id="UP000683925">
    <property type="component" value="Unassembled WGS sequence"/>
</dbReference>
<accession>A0A8S1WC84</accession>
<dbReference type="PANTHER" id="PTHR11711">
    <property type="entry name" value="ADP RIBOSYLATION FACTOR-RELATED"/>
    <property type="match status" value="1"/>
</dbReference>
<dbReference type="AlphaFoldDB" id="A0A8S1WC84"/>
<sequence>MRFLNEKETKCSPLIVLANKQDITRISIEGLKQFFELPHNERNCYIQPFSAKTGEGLYEGLGWLTTIYSTK</sequence>
<protein>
    <recommendedName>
        <fullName evidence="6">ADP-ribosylation factor</fullName>
    </recommendedName>
</protein>
<dbReference type="InterPro" id="IPR024156">
    <property type="entry name" value="Small_GTPase_ARF"/>
</dbReference>
<keyword evidence="1 3" id="KW-0547">Nucleotide-binding</keyword>
<evidence type="ECO:0000256" key="3">
    <source>
        <dbReference type="PIRSR" id="PIRSR606689-1"/>
    </source>
</evidence>
<gene>
    <name evidence="4" type="ORF">POCTA_138.1.T0810092</name>
</gene>
<keyword evidence="2 3" id="KW-0342">GTP-binding</keyword>
<comment type="caution">
    <text evidence="4">The sequence shown here is derived from an EMBL/GenBank/DDBJ whole genome shotgun (WGS) entry which is preliminary data.</text>
</comment>
<dbReference type="Pfam" id="PF00025">
    <property type="entry name" value="Arf"/>
    <property type="match status" value="1"/>
</dbReference>
<dbReference type="OrthoDB" id="2011769at2759"/>
<dbReference type="GO" id="GO:0005525">
    <property type="term" value="F:GTP binding"/>
    <property type="evidence" value="ECO:0007669"/>
    <property type="project" value="UniProtKB-KW"/>
</dbReference>